<dbReference type="EMBL" id="JAAOIV010000004">
    <property type="protein sequence ID" value="NHN55672.1"/>
    <property type="molecule type" value="Genomic_DNA"/>
</dbReference>
<dbReference type="Pfam" id="PF01636">
    <property type="entry name" value="APH"/>
    <property type="match status" value="1"/>
</dbReference>
<dbReference type="CDD" id="cd05155">
    <property type="entry name" value="APH_ChoK_like_1"/>
    <property type="match status" value="1"/>
</dbReference>
<comment type="caution">
    <text evidence="2">The sequence shown here is derived from an EMBL/GenBank/DDBJ whole genome shotgun (WGS) entry which is preliminary data.</text>
</comment>
<dbReference type="Proteomes" id="UP000744769">
    <property type="component" value="Unassembled WGS sequence"/>
</dbReference>
<dbReference type="RefSeq" id="WP_166195628.1">
    <property type="nucleotide sequence ID" value="NZ_JAAOIV010000004.1"/>
</dbReference>
<dbReference type="SUPFAM" id="SSF56112">
    <property type="entry name" value="Protein kinase-like (PK-like)"/>
    <property type="match status" value="1"/>
</dbReference>
<dbReference type="Gene3D" id="3.90.1200.10">
    <property type="match status" value="1"/>
</dbReference>
<proteinExistence type="predicted"/>
<gene>
    <name evidence="2" type="ORF">G9U51_07755</name>
</gene>
<evidence type="ECO:0000313" key="2">
    <source>
        <dbReference type="EMBL" id="NHN55672.1"/>
    </source>
</evidence>
<protein>
    <submittedName>
        <fullName evidence="2">Aminoglycoside phosphotransferase family protein</fullName>
    </submittedName>
</protein>
<dbReference type="Gene3D" id="3.30.200.20">
    <property type="entry name" value="Phosphorylase Kinase, domain 1"/>
    <property type="match status" value="1"/>
</dbReference>
<feature type="domain" description="Aminoglycoside phosphotransferase" evidence="1">
    <location>
        <begin position="36"/>
        <end position="254"/>
    </location>
</feature>
<sequence>MHDNEERATVEIVRGLIADQFPTYADRPVTLVPQEGTDHVLFRVGEELLARLPKIEGAVGQAEVDAQWMPRLAPHLPCKVPQTVALGRPGEGYPWPWSLVTWIDGDTLGADEGADPAVAEELAAFARALHRIDTTGAPRKQPGERGSHIADLADVGHRAIATLTAFGDNGFDLEAAAHLWQRIVTTPRWDGEPSWVHGDLMPGNLIVRDGHLAGVIDFLRLGVGDPAPDAGAAWWTFTGTARAAYKKALGFDHATLLRGAGWALLPALTGLDYYRERWPAFAESAQGTIRELLADPDLA</sequence>
<accession>A0A967B084</accession>
<dbReference type="InterPro" id="IPR051678">
    <property type="entry name" value="AGP_Transferase"/>
</dbReference>
<dbReference type="PANTHER" id="PTHR21310">
    <property type="entry name" value="AMINOGLYCOSIDE PHOSPHOTRANSFERASE-RELATED-RELATED"/>
    <property type="match status" value="1"/>
</dbReference>
<evidence type="ECO:0000313" key="3">
    <source>
        <dbReference type="Proteomes" id="UP000744769"/>
    </source>
</evidence>
<evidence type="ECO:0000259" key="1">
    <source>
        <dbReference type="Pfam" id="PF01636"/>
    </source>
</evidence>
<reference evidence="2" key="1">
    <citation type="submission" date="2020-03" db="EMBL/GenBank/DDBJ databases">
        <title>Draft sequencing of Calidifontibacter sp. DB0510.</title>
        <authorList>
            <person name="Kim D.-U."/>
        </authorList>
    </citation>
    <scope>NUCLEOTIDE SEQUENCE</scope>
    <source>
        <strain evidence="2">DB0510</strain>
    </source>
</reference>
<keyword evidence="3" id="KW-1185">Reference proteome</keyword>
<organism evidence="2 3">
    <name type="scientific">Metallococcus carri</name>
    <dbReference type="NCBI Taxonomy" id="1656884"/>
    <lineage>
        <taxon>Bacteria</taxon>
        <taxon>Bacillati</taxon>
        <taxon>Actinomycetota</taxon>
        <taxon>Actinomycetes</taxon>
        <taxon>Micrococcales</taxon>
        <taxon>Dermacoccaceae</taxon>
        <taxon>Metallococcus</taxon>
    </lineage>
</organism>
<dbReference type="InterPro" id="IPR002575">
    <property type="entry name" value="Aminoglycoside_PTrfase"/>
</dbReference>
<name>A0A967B084_9MICO</name>
<dbReference type="AlphaFoldDB" id="A0A967B084"/>
<dbReference type="PANTHER" id="PTHR21310:SF42">
    <property type="entry name" value="BIFUNCTIONAL AAC_APH"/>
    <property type="match status" value="1"/>
</dbReference>
<dbReference type="InterPro" id="IPR011009">
    <property type="entry name" value="Kinase-like_dom_sf"/>
</dbReference>